<evidence type="ECO:0000256" key="1">
    <source>
        <dbReference type="ARBA" id="ARBA00022741"/>
    </source>
</evidence>
<proteinExistence type="predicted"/>
<dbReference type="SUPFAM" id="SSF52540">
    <property type="entry name" value="P-loop containing nucleoside triphosphate hydrolases"/>
    <property type="match status" value="1"/>
</dbReference>
<gene>
    <name evidence="6" type="ORF">SDC9_204464</name>
</gene>
<keyword evidence="4" id="KW-0067">ATP-binding</keyword>
<dbReference type="Gene3D" id="3.40.50.300">
    <property type="entry name" value="P-loop containing nucleotide triphosphate hydrolases"/>
    <property type="match status" value="1"/>
</dbReference>
<dbReference type="InterPro" id="IPR014016">
    <property type="entry name" value="UvrD-like_ATP-bd"/>
</dbReference>
<protein>
    <recommendedName>
        <fullName evidence="5">UvrD-like helicase ATP-binding domain-containing protein</fullName>
    </recommendedName>
</protein>
<evidence type="ECO:0000256" key="4">
    <source>
        <dbReference type="ARBA" id="ARBA00022840"/>
    </source>
</evidence>
<name>A0A645J0Z9_9ZZZZ</name>
<keyword evidence="2" id="KW-0378">Hydrolase</keyword>
<comment type="caution">
    <text evidence="6">The sequence shown here is derived from an EMBL/GenBank/DDBJ whole genome shotgun (WGS) entry which is preliminary data.</text>
</comment>
<dbReference type="GO" id="GO:0005524">
    <property type="term" value="F:ATP binding"/>
    <property type="evidence" value="ECO:0007669"/>
    <property type="project" value="UniProtKB-KW"/>
</dbReference>
<keyword evidence="1" id="KW-0547">Nucleotide-binding</keyword>
<dbReference type="GO" id="GO:0004386">
    <property type="term" value="F:helicase activity"/>
    <property type="evidence" value="ECO:0007669"/>
    <property type="project" value="UniProtKB-KW"/>
</dbReference>
<organism evidence="6">
    <name type="scientific">bioreactor metagenome</name>
    <dbReference type="NCBI Taxonomy" id="1076179"/>
    <lineage>
        <taxon>unclassified sequences</taxon>
        <taxon>metagenomes</taxon>
        <taxon>ecological metagenomes</taxon>
    </lineage>
</organism>
<evidence type="ECO:0000256" key="2">
    <source>
        <dbReference type="ARBA" id="ARBA00022801"/>
    </source>
</evidence>
<accession>A0A645J0Z9</accession>
<evidence type="ECO:0000313" key="6">
    <source>
        <dbReference type="EMBL" id="MPN56772.1"/>
    </source>
</evidence>
<evidence type="ECO:0000256" key="3">
    <source>
        <dbReference type="ARBA" id="ARBA00022806"/>
    </source>
</evidence>
<dbReference type="Pfam" id="PF00580">
    <property type="entry name" value="UvrD-helicase"/>
    <property type="match status" value="1"/>
</dbReference>
<feature type="domain" description="UvrD-like helicase ATP-binding" evidence="5">
    <location>
        <begin position="5"/>
        <end position="53"/>
    </location>
</feature>
<reference evidence="6" key="1">
    <citation type="submission" date="2019-08" db="EMBL/GenBank/DDBJ databases">
        <authorList>
            <person name="Kucharzyk K."/>
            <person name="Murdoch R.W."/>
            <person name="Higgins S."/>
            <person name="Loffler F."/>
        </authorList>
    </citation>
    <scope>NUCLEOTIDE SEQUENCE</scope>
</reference>
<keyword evidence="3" id="KW-0347">Helicase</keyword>
<evidence type="ECO:0000259" key="5">
    <source>
        <dbReference type="Pfam" id="PF00580"/>
    </source>
</evidence>
<dbReference type="InterPro" id="IPR027417">
    <property type="entry name" value="P-loop_NTPase"/>
</dbReference>
<sequence>MLIGENTIANEIYRPIRQVIVDEAQDYYTLHFKILKGLFPNARFTVLGDINQQLKNRKI</sequence>
<dbReference type="AlphaFoldDB" id="A0A645J0Z9"/>
<dbReference type="GO" id="GO:0016787">
    <property type="term" value="F:hydrolase activity"/>
    <property type="evidence" value="ECO:0007669"/>
    <property type="project" value="UniProtKB-KW"/>
</dbReference>
<dbReference type="EMBL" id="VSSQ01127496">
    <property type="protein sequence ID" value="MPN56772.1"/>
    <property type="molecule type" value="Genomic_DNA"/>
</dbReference>